<sequence length="253" mass="28439">MLGNRCTHSLLLYPHPLTSFHLSGHPHNSNSVFHLSAIASQPLPASRIRAGLLYLEHSAAHQQPVSLTPTPLSQFRPSRPPLSPLPRSRPTSFLARKSQMTDLLDFSPHFPDLAHPTTRILIPPLIFLPHPNNRRSFHHSHLPDDLPFPSSSSVILIPKNYTPLHRSFKRLDHPAAHLPPPSSNDQLAKALFSFLGKITANTHFPPTNSTPRTFFRLIPQLCHYLYASQLTFPPSRPLLFNHLASVIFQPECN</sequence>
<feature type="region of interest" description="Disordered" evidence="1">
    <location>
        <begin position="66"/>
        <end position="90"/>
    </location>
</feature>
<dbReference type="AlphaFoldDB" id="A0A2N5SFC4"/>
<dbReference type="Proteomes" id="UP000235388">
    <property type="component" value="Unassembled WGS sequence"/>
</dbReference>
<proteinExistence type="predicted"/>
<name>A0A2N5SFC4_9BASI</name>
<evidence type="ECO:0000313" key="3">
    <source>
        <dbReference type="Proteomes" id="UP000235388"/>
    </source>
</evidence>
<accession>A0A2N5SFC4</accession>
<dbReference type="EMBL" id="PGCJ01000999">
    <property type="protein sequence ID" value="PLW11952.1"/>
    <property type="molecule type" value="Genomic_DNA"/>
</dbReference>
<comment type="caution">
    <text evidence="2">The sequence shown here is derived from an EMBL/GenBank/DDBJ whole genome shotgun (WGS) entry which is preliminary data.</text>
</comment>
<evidence type="ECO:0000256" key="1">
    <source>
        <dbReference type="SAM" id="MobiDB-lite"/>
    </source>
</evidence>
<reference evidence="2 3" key="1">
    <citation type="submission" date="2017-11" db="EMBL/GenBank/DDBJ databases">
        <title>De novo assembly and phasing of dikaryotic genomes from two isolates of Puccinia coronata f. sp. avenae, the causal agent of oat crown rust.</title>
        <authorList>
            <person name="Miller M.E."/>
            <person name="Zhang Y."/>
            <person name="Omidvar V."/>
            <person name="Sperschneider J."/>
            <person name="Schwessinger B."/>
            <person name="Raley C."/>
            <person name="Palmer J.M."/>
            <person name="Garnica D."/>
            <person name="Upadhyaya N."/>
            <person name="Rathjen J."/>
            <person name="Taylor J.M."/>
            <person name="Park R.F."/>
            <person name="Dodds P.N."/>
            <person name="Hirsch C.D."/>
            <person name="Kianian S.F."/>
            <person name="Figueroa M."/>
        </authorList>
    </citation>
    <scope>NUCLEOTIDE SEQUENCE [LARGE SCALE GENOMIC DNA]</scope>
    <source>
        <strain evidence="2">12NC29</strain>
    </source>
</reference>
<organism evidence="2 3">
    <name type="scientific">Puccinia coronata f. sp. avenae</name>
    <dbReference type="NCBI Taxonomy" id="200324"/>
    <lineage>
        <taxon>Eukaryota</taxon>
        <taxon>Fungi</taxon>
        <taxon>Dikarya</taxon>
        <taxon>Basidiomycota</taxon>
        <taxon>Pucciniomycotina</taxon>
        <taxon>Pucciniomycetes</taxon>
        <taxon>Pucciniales</taxon>
        <taxon>Pucciniaceae</taxon>
        <taxon>Puccinia</taxon>
    </lineage>
</organism>
<protein>
    <submittedName>
        <fullName evidence="2">Uncharacterized protein</fullName>
    </submittedName>
</protein>
<evidence type="ECO:0000313" key="2">
    <source>
        <dbReference type="EMBL" id="PLW11952.1"/>
    </source>
</evidence>
<gene>
    <name evidence="2" type="ORF">PCANC_24238</name>
</gene>
<keyword evidence="3" id="KW-1185">Reference proteome</keyword>